<proteinExistence type="inferred from homology"/>
<accession>A0ABQ5U4K3</accession>
<dbReference type="RefSeq" id="WP_169560260.1">
    <property type="nucleotide sequence ID" value="NZ_BSNF01000006.1"/>
</dbReference>
<evidence type="ECO:0000256" key="2">
    <source>
        <dbReference type="ARBA" id="ARBA00006751"/>
    </source>
</evidence>
<evidence type="ECO:0000259" key="6">
    <source>
        <dbReference type="Pfam" id="PF01048"/>
    </source>
</evidence>
<dbReference type="EC" id="2.4.2.1" evidence="5"/>
<keyword evidence="4 5" id="KW-0808">Transferase</keyword>
<dbReference type="Pfam" id="PF01048">
    <property type="entry name" value="PNP_UDP_1"/>
    <property type="match status" value="1"/>
</dbReference>
<dbReference type="InterPro" id="IPR000845">
    <property type="entry name" value="Nucleoside_phosphorylase_d"/>
</dbReference>
<dbReference type="CDD" id="cd09009">
    <property type="entry name" value="PNP-EcPNPII_like"/>
    <property type="match status" value="1"/>
</dbReference>
<dbReference type="InterPro" id="IPR011270">
    <property type="entry name" value="Pur_Nuc_Pase_Ino/Guo-sp"/>
</dbReference>
<comment type="pathway">
    <text evidence="1 5">Purine metabolism; purine nucleoside salvage.</text>
</comment>
<evidence type="ECO:0000313" key="8">
    <source>
        <dbReference type="Proteomes" id="UP001161409"/>
    </source>
</evidence>
<keyword evidence="8" id="KW-1185">Reference proteome</keyword>
<reference evidence="7" key="1">
    <citation type="journal article" date="2014" name="Int. J. Syst. Evol. Microbiol.">
        <title>Complete genome of a new Firmicutes species belonging to the dominant human colonic microbiota ('Ruminococcus bicirculans') reveals two chromosomes and a selective capacity to utilize plant glucans.</title>
        <authorList>
            <consortium name="NISC Comparative Sequencing Program"/>
            <person name="Wegmann U."/>
            <person name="Louis P."/>
            <person name="Goesmann A."/>
            <person name="Henrissat B."/>
            <person name="Duncan S.H."/>
            <person name="Flint H.J."/>
        </authorList>
    </citation>
    <scope>NUCLEOTIDE SEQUENCE</scope>
    <source>
        <strain evidence="7">NBRC 103408</strain>
    </source>
</reference>
<sequence>MALDPYKAAEFIKNTAPGFTPRVGIILGSGLGGLAEKIDAVVTIGFDDIPDFPRSTVEGHDGQLILGRLGGMPVVCMKGRIHLYEGGNPEDLAVPVRTMKLLGIDILLVTNAAGSFHESAGPGSLMLISDHINLTGRNPLVGENDDRFGPRFFPMTDAYDPTLRAHFKAIAEELDIPLSEGVYLHYLGPNFETPAEIRAFRVLGADAVGMSTTPEVLVARHCGLRVAAISNITNLVAGLSKTELSHQQTLDCAKLAAEDLEKLVIIFLETLKRELLKAHLKEGADGNGQ</sequence>
<reference evidence="7" key="2">
    <citation type="submission" date="2023-01" db="EMBL/GenBank/DDBJ databases">
        <title>Draft genome sequence of Sneathiella chinensis strain NBRC 103408.</title>
        <authorList>
            <person name="Sun Q."/>
            <person name="Mori K."/>
        </authorList>
    </citation>
    <scope>NUCLEOTIDE SEQUENCE</scope>
    <source>
        <strain evidence="7">NBRC 103408</strain>
    </source>
</reference>
<dbReference type="Gene3D" id="3.40.50.1580">
    <property type="entry name" value="Nucleoside phosphorylase domain"/>
    <property type="match status" value="1"/>
</dbReference>
<evidence type="ECO:0000256" key="3">
    <source>
        <dbReference type="ARBA" id="ARBA00022676"/>
    </source>
</evidence>
<evidence type="ECO:0000313" key="7">
    <source>
        <dbReference type="EMBL" id="GLQ06204.1"/>
    </source>
</evidence>
<dbReference type="EMBL" id="BSNF01000006">
    <property type="protein sequence ID" value="GLQ06204.1"/>
    <property type="molecule type" value="Genomic_DNA"/>
</dbReference>
<dbReference type="NCBIfam" id="TIGR01700">
    <property type="entry name" value="PNPH"/>
    <property type="match status" value="1"/>
</dbReference>
<dbReference type="PIRSF" id="PIRSF000477">
    <property type="entry name" value="PurNPase"/>
    <property type="match status" value="1"/>
</dbReference>
<dbReference type="PANTHER" id="PTHR11904">
    <property type="entry name" value="METHYLTHIOADENOSINE/PURINE NUCLEOSIDE PHOSPHORYLASE"/>
    <property type="match status" value="1"/>
</dbReference>
<gene>
    <name evidence="7" type="primary">pndA</name>
    <name evidence="7" type="ORF">GCM10007924_14250</name>
</gene>
<dbReference type="NCBIfam" id="TIGR01697">
    <property type="entry name" value="PNPH-PUNA-XAPA"/>
    <property type="match status" value="1"/>
</dbReference>
<name>A0ABQ5U4K3_9PROT</name>
<dbReference type="Proteomes" id="UP001161409">
    <property type="component" value="Unassembled WGS sequence"/>
</dbReference>
<comment type="function">
    <text evidence="5">The purine nucleoside phosphorylases catalyze the phosphorolytic breakdown of the N-glycosidic bond in the beta-(deoxy)ribonucleoside molecules, with the formation of the corresponding free purine bases and pentose-1-phosphate.</text>
</comment>
<protein>
    <recommendedName>
        <fullName evidence="5">Purine nucleoside phosphorylase</fullName>
        <ecNumber evidence="5">2.4.2.1</ecNumber>
    </recommendedName>
    <alternativeName>
        <fullName evidence="5">Inosine-guanosine phosphorylase</fullName>
    </alternativeName>
</protein>
<evidence type="ECO:0000256" key="4">
    <source>
        <dbReference type="ARBA" id="ARBA00022679"/>
    </source>
</evidence>
<keyword evidence="3 5" id="KW-0328">Glycosyltransferase</keyword>
<dbReference type="PANTHER" id="PTHR11904:SF9">
    <property type="entry name" value="PURINE NUCLEOSIDE PHOSPHORYLASE-RELATED"/>
    <property type="match status" value="1"/>
</dbReference>
<dbReference type="NCBIfam" id="NF006054">
    <property type="entry name" value="PRK08202.1"/>
    <property type="match status" value="1"/>
</dbReference>
<comment type="caution">
    <text evidence="7">The sequence shown here is derived from an EMBL/GenBank/DDBJ whole genome shotgun (WGS) entry which is preliminary data.</text>
</comment>
<dbReference type="SUPFAM" id="SSF53167">
    <property type="entry name" value="Purine and uridine phosphorylases"/>
    <property type="match status" value="1"/>
</dbReference>
<organism evidence="7 8">
    <name type="scientific">Sneathiella chinensis</name>
    <dbReference type="NCBI Taxonomy" id="349750"/>
    <lineage>
        <taxon>Bacteria</taxon>
        <taxon>Pseudomonadati</taxon>
        <taxon>Pseudomonadota</taxon>
        <taxon>Alphaproteobacteria</taxon>
        <taxon>Sneathiellales</taxon>
        <taxon>Sneathiellaceae</taxon>
        <taxon>Sneathiella</taxon>
    </lineage>
</organism>
<evidence type="ECO:0000256" key="5">
    <source>
        <dbReference type="PIRNR" id="PIRNR000477"/>
    </source>
</evidence>
<feature type="domain" description="Nucleoside phosphorylase" evidence="6">
    <location>
        <begin position="22"/>
        <end position="268"/>
    </location>
</feature>
<evidence type="ECO:0000256" key="1">
    <source>
        <dbReference type="ARBA" id="ARBA00005058"/>
    </source>
</evidence>
<comment type="similarity">
    <text evidence="2 5">Belongs to the PNP/MTAP phosphorylase family.</text>
</comment>
<dbReference type="InterPro" id="IPR011268">
    <property type="entry name" value="Purine_phosphorylase"/>
</dbReference>
<dbReference type="InterPro" id="IPR035994">
    <property type="entry name" value="Nucleoside_phosphorylase_sf"/>
</dbReference>